<evidence type="ECO:0000313" key="2">
    <source>
        <dbReference type="Proteomes" id="UP000501690"/>
    </source>
</evidence>
<name>A0A4D6LMB3_VIGUN</name>
<proteinExistence type="predicted"/>
<reference evidence="1 2" key="1">
    <citation type="submission" date="2019-04" db="EMBL/GenBank/DDBJ databases">
        <title>An improved genome assembly and genetic linkage map for asparagus bean, Vigna unguiculata ssp. sesquipedialis.</title>
        <authorList>
            <person name="Xia Q."/>
            <person name="Zhang R."/>
            <person name="Dong Y."/>
        </authorList>
    </citation>
    <scope>NUCLEOTIDE SEQUENCE [LARGE SCALE GENOMIC DNA]</scope>
    <source>
        <tissue evidence="1">Leaf</tissue>
    </source>
</reference>
<keyword evidence="2" id="KW-1185">Reference proteome</keyword>
<protein>
    <submittedName>
        <fullName evidence="1">Uncharacterized protein</fullName>
    </submittedName>
</protein>
<accession>A0A4D6LMB3</accession>
<dbReference type="AlphaFoldDB" id="A0A4D6LMB3"/>
<gene>
    <name evidence="1" type="ORF">DEO72_LG4g113</name>
</gene>
<evidence type="ECO:0000313" key="1">
    <source>
        <dbReference type="EMBL" id="QCD89174.1"/>
    </source>
</evidence>
<organism evidence="1 2">
    <name type="scientific">Vigna unguiculata</name>
    <name type="common">Cowpea</name>
    <dbReference type="NCBI Taxonomy" id="3917"/>
    <lineage>
        <taxon>Eukaryota</taxon>
        <taxon>Viridiplantae</taxon>
        <taxon>Streptophyta</taxon>
        <taxon>Embryophyta</taxon>
        <taxon>Tracheophyta</taxon>
        <taxon>Spermatophyta</taxon>
        <taxon>Magnoliopsida</taxon>
        <taxon>eudicotyledons</taxon>
        <taxon>Gunneridae</taxon>
        <taxon>Pentapetalae</taxon>
        <taxon>rosids</taxon>
        <taxon>fabids</taxon>
        <taxon>Fabales</taxon>
        <taxon>Fabaceae</taxon>
        <taxon>Papilionoideae</taxon>
        <taxon>50 kb inversion clade</taxon>
        <taxon>NPAAA clade</taxon>
        <taxon>indigoferoid/millettioid clade</taxon>
        <taxon>Phaseoleae</taxon>
        <taxon>Vigna</taxon>
    </lineage>
</organism>
<sequence length="74" mass="8266">MKLVCQMYEFNAWSAKTHIVVPKPVASELLVWCLATDMLPSGDKPQTVGSLDEWHLVAGDYRQAVWRTFSPGGT</sequence>
<dbReference type="EMBL" id="CP039348">
    <property type="protein sequence ID" value="QCD89174.1"/>
    <property type="molecule type" value="Genomic_DNA"/>
</dbReference>
<dbReference type="Proteomes" id="UP000501690">
    <property type="component" value="Linkage Group LG4"/>
</dbReference>